<evidence type="ECO:0000256" key="1">
    <source>
        <dbReference type="SAM" id="Coils"/>
    </source>
</evidence>
<dbReference type="EMBL" id="LSZP01000015">
    <property type="protein sequence ID" value="KXU37084.1"/>
    <property type="molecule type" value="Genomic_DNA"/>
</dbReference>
<organism evidence="2 3">
    <name type="scientific">Cephaloticoccus capnophilus</name>
    <dbReference type="NCBI Taxonomy" id="1548208"/>
    <lineage>
        <taxon>Bacteria</taxon>
        <taxon>Pseudomonadati</taxon>
        <taxon>Verrucomicrobiota</taxon>
        <taxon>Opitutia</taxon>
        <taxon>Opitutales</taxon>
        <taxon>Opitutaceae</taxon>
        <taxon>Cephaloticoccus</taxon>
    </lineage>
</organism>
<evidence type="ECO:0000313" key="3">
    <source>
        <dbReference type="Proteomes" id="UP000071392"/>
    </source>
</evidence>
<dbReference type="OrthoDB" id="188247at2"/>
<reference evidence="2 3" key="1">
    <citation type="submission" date="2016-02" db="EMBL/GenBank/DDBJ databases">
        <authorList>
            <person name="Wen L."/>
            <person name="He K."/>
            <person name="Yang H."/>
        </authorList>
    </citation>
    <scope>NUCLEOTIDE SEQUENCE [LARGE SCALE GENOMIC DNA]</scope>
    <source>
        <strain evidence="2 3">CV41</strain>
    </source>
</reference>
<comment type="caution">
    <text evidence="2">The sequence shown here is derived from an EMBL/GenBank/DDBJ whole genome shotgun (WGS) entry which is preliminary data.</text>
</comment>
<evidence type="ECO:0000313" key="2">
    <source>
        <dbReference type="EMBL" id="KXU37084.1"/>
    </source>
</evidence>
<proteinExistence type="predicted"/>
<dbReference type="STRING" id="1548208.AXK12_02245"/>
<name>A0A139SRE7_9BACT</name>
<dbReference type="AlphaFoldDB" id="A0A139SRE7"/>
<keyword evidence="1" id="KW-0175">Coiled coil</keyword>
<protein>
    <submittedName>
        <fullName evidence="2">Uncharacterized protein</fullName>
    </submittedName>
</protein>
<feature type="coiled-coil region" evidence="1">
    <location>
        <begin position="35"/>
        <end position="76"/>
    </location>
</feature>
<gene>
    <name evidence="2" type="ORF">AXK12_02245</name>
</gene>
<dbReference type="Proteomes" id="UP000071392">
    <property type="component" value="Unassembled WGS sequence"/>
</dbReference>
<accession>A0A139SRE7</accession>
<sequence>MWSKLKEQFLVVIVTAVLVVGGAYWLHLQTVAGLAQSQQQELAPLREQNDALKAAAEESRRQIADMDQLLKDAISRRQADIFMTDEEIAKLNQEKVEALADAIARRVNPLGGLAATPEEAEALQNEQIDRVSSRMAQQIGPILAEMSADQNLTREAIEGYSQRISDQLGSVLTGELAKNQQLNNNLMETQAAAHDALKISHELTALYLSSQKDQGLIVRLLSLPANIVKDVAHLNIVDKRSKDKVAEELIEKMTALEARLKSLQTQQPQR</sequence>
<dbReference type="RefSeq" id="WP_068711038.1">
    <property type="nucleotide sequence ID" value="NZ_LSZP01000015.1"/>
</dbReference>
<keyword evidence="3" id="KW-1185">Reference proteome</keyword>